<proteinExistence type="predicted"/>
<comment type="caution">
    <text evidence="2">The sequence shown here is derived from an EMBL/GenBank/DDBJ whole genome shotgun (WGS) entry which is preliminary data.</text>
</comment>
<name>A0A8S9SVZ4_9CYAN</name>
<evidence type="ECO:0000313" key="3">
    <source>
        <dbReference type="Proteomes" id="UP000029738"/>
    </source>
</evidence>
<gene>
    <name evidence="2" type="ORF">DA73_0400040570</name>
</gene>
<keyword evidence="2" id="KW-0378">Hydrolase</keyword>
<dbReference type="RefSeq" id="WP_038076632.1">
    <property type="nucleotide sequence ID" value="NZ_JHEG04000002.1"/>
</dbReference>
<reference evidence="2" key="2">
    <citation type="submission" date="2019-11" db="EMBL/GenBank/DDBJ databases">
        <title>Improved Assembly of Tolypothrix boutellei genome.</title>
        <authorList>
            <person name="Sarangi A.N."/>
            <person name="Mukherjee M."/>
            <person name="Ghosh S."/>
            <person name="Singh D."/>
            <person name="Das A."/>
            <person name="Kant S."/>
            <person name="Prusty A."/>
            <person name="Tripathy S."/>
        </authorList>
    </citation>
    <scope>NUCLEOTIDE SEQUENCE</scope>
    <source>
        <strain evidence="2">VB521301</strain>
    </source>
</reference>
<protein>
    <submittedName>
        <fullName evidence="2">Alpha/beta fold hydrolase</fullName>
    </submittedName>
</protein>
<dbReference type="Gene3D" id="3.40.50.1820">
    <property type="entry name" value="alpha/beta hydrolase"/>
    <property type="match status" value="1"/>
</dbReference>
<dbReference type="EMBL" id="JHEG04000002">
    <property type="protein sequence ID" value="KAF3883987.1"/>
    <property type="molecule type" value="Genomic_DNA"/>
</dbReference>
<reference evidence="2" key="1">
    <citation type="journal article" date="2015" name="Genome Announc.">
        <title>Draft Genome Sequence of Tolypothrix boutellei Strain VB521301.</title>
        <authorList>
            <person name="Chandrababunaidu M.M."/>
            <person name="Singh D."/>
            <person name="Sen D."/>
            <person name="Bhan S."/>
            <person name="Das S."/>
            <person name="Gupta A."/>
            <person name="Adhikary S.P."/>
            <person name="Tripathy S."/>
        </authorList>
    </citation>
    <scope>NUCLEOTIDE SEQUENCE</scope>
    <source>
        <strain evidence="2">VB521301</strain>
    </source>
</reference>
<evidence type="ECO:0000313" key="2">
    <source>
        <dbReference type="EMBL" id="KAF3883987.1"/>
    </source>
</evidence>
<keyword evidence="3" id="KW-1185">Reference proteome</keyword>
<dbReference type="SUPFAM" id="SSF53474">
    <property type="entry name" value="alpha/beta-Hydrolases"/>
    <property type="match status" value="1"/>
</dbReference>
<dbReference type="InterPro" id="IPR000073">
    <property type="entry name" value="AB_hydrolase_1"/>
</dbReference>
<feature type="domain" description="AB hydrolase-1" evidence="1">
    <location>
        <begin position="64"/>
        <end position="165"/>
    </location>
</feature>
<organism evidence="2 3">
    <name type="scientific">Tolypothrix bouteillei VB521301</name>
    <dbReference type="NCBI Taxonomy" id="1479485"/>
    <lineage>
        <taxon>Bacteria</taxon>
        <taxon>Bacillati</taxon>
        <taxon>Cyanobacteriota</taxon>
        <taxon>Cyanophyceae</taxon>
        <taxon>Nostocales</taxon>
        <taxon>Tolypothrichaceae</taxon>
        <taxon>Tolypothrix</taxon>
    </lineage>
</organism>
<dbReference type="AlphaFoldDB" id="A0A8S9SVZ4"/>
<dbReference type="Proteomes" id="UP000029738">
    <property type="component" value="Unassembled WGS sequence"/>
</dbReference>
<sequence length="243" mass="27770">MFQSPDVVWLNTSPSLQCFSQPLLSYLSHHMTIASWDYSQTEDEASPLSFAVMLLHDYLQSCTQPVHLIGHSTGGLLGLFYADRYPEKVKSLTLLAVGVDAAVNWHVHYYAHLPFSSRQQILRSMAYNLFGYHAEFTNKRLTQILRQDLNSSLSPHSLFQRLCVPRSSVPVPLMVCGSLDDIVVEIDDLCGWQLYLKEGDRLWKCPEGKHFFHFFQPQLVAEQVLHFWKSLHLSNSVSSSLKI</sequence>
<evidence type="ECO:0000259" key="1">
    <source>
        <dbReference type="Pfam" id="PF00561"/>
    </source>
</evidence>
<dbReference type="GO" id="GO:0016787">
    <property type="term" value="F:hydrolase activity"/>
    <property type="evidence" value="ECO:0007669"/>
    <property type="project" value="UniProtKB-KW"/>
</dbReference>
<dbReference type="InterPro" id="IPR029058">
    <property type="entry name" value="AB_hydrolase_fold"/>
</dbReference>
<dbReference type="Pfam" id="PF00561">
    <property type="entry name" value="Abhydrolase_1"/>
    <property type="match status" value="1"/>
</dbReference>
<accession>A0A8S9SVZ4</accession>
<dbReference type="PRINTS" id="PR00111">
    <property type="entry name" value="ABHYDROLASE"/>
</dbReference>